<feature type="transmembrane region" description="Helical" evidence="6">
    <location>
        <begin position="60"/>
        <end position="81"/>
    </location>
</feature>
<comment type="caution">
    <text evidence="7">The sequence shown here is derived from an EMBL/GenBank/DDBJ whole genome shotgun (WGS) entry which is preliminary data.</text>
</comment>
<evidence type="ECO:0000256" key="5">
    <source>
        <dbReference type="ARBA" id="ARBA00023136"/>
    </source>
</evidence>
<protein>
    <submittedName>
        <fullName evidence="7">Amino acid permease</fullName>
    </submittedName>
</protein>
<keyword evidence="3 6" id="KW-0812">Transmembrane</keyword>
<evidence type="ECO:0000256" key="1">
    <source>
        <dbReference type="ARBA" id="ARBA00004651"/>
    </source>
</evidence>
<evidence type="ECO:0000256" key="2">
    <source>
        <dbReference type="ARBA" id="ARBA00022475"/>
    </source>
</evidence>
<dbReference type="Gene3D" id="1.20.1740.10">
    <property type="entry name" value="Amino acid/polyamine transporter I"/>
    <property type="match status" value="1"/>
</dbReference>
<accession>A0ABU0XIY7</accession>
<dbReference type="EMBL" id="JAVFCB010000008">
    <property type="protein sequence ID" value="MDQ4215095.1"/>
    <property type="molecule type" value="Genomic_DNA"/>
</dbReference>
<feature type="transmembrane region" description="Helical" evidence="6">
    <location>
        <begin position="402"/>
        <end position="419"/>
    </location>
</feature>
<proteinExistence type="predicted"/>
<keyword evidence="8" id="KW-1185">Reference proteome</keyword>
<dbReference type="RefSeq" id="WP_308490048.1">
    <property type="nucleotide sequence ID" value="NZ_JAVFCB010000008.1"/>
</dbReference>
<keyword evidence="2" id="KW-1003">Cell membrane</keyword>
<feature type="transmembrane region" description="Helical" evidence="6">
    <location>
        <begin position="207"/>
        <end position="226"/>
    </location>
</feature>
<dbReference type="PANTHER" id="PTHR42770">
    <property type="entry name" value="AMINO ACID TRANSPORTER-RELATED"/>
    <property type="match status" value="1"/>
</dbReference>
<feature type="transmembrane region" description="Helical" evidence="6">
    <location>
        <begin position="295"/>
        <end position="321"/>
    </location>
</feature>
<feature type="transmembrane region" description="Helical" evidence="6">
    <location>
        <begin position="341"/>
        <end position="360"/>
    </location>
</feature>
<evidence type="ECO:0000313" key="7">
    <source>
        <dbReference type="EMBL" id="MDQ4215095.1"/>
    </source>
</evidence>
<dbReference type="Pfam" id="PF13520">
    <property type="entry name" value="AA_permease_2"/>
    <property type="match status" value="1"/>
</dbReference>
<dbReference type="PIRSF" id="PIRSF006060">
    <property type="entry name" value="AA_transporter"/>
    <property type="match status" value="1"/>
</dbReference>
<feature type="transmembrane region" description="Helical" evidence="6">
    <location>
        <begin position="34"/>
        <end position="54"/>
    </location>
</feature>
<evidence type="ECO:0000313" key="8">
    <source>
        <dbReference type="Proteomes" id="UP001230289"/>
    </source>
</evidence>
<evidence type="ECO:0000256" key="3">
    <source>
        <dbReference type="ARBA" id="ARBA00022692"/>
    </source>
</evidence>
<comment type="subcellular location">
    <subcellularLocation>
        <location evidence="1">Cell membrane</location>
        <topology evidence="1">Multi-pass membrane protein</topology>
    </subcellularLocation>
</comment>
<organism evidence="7 8">
    <name type="scientific">Microbacterium capsulatum</name>
    <dbReference type="NCBI Taxonomy" id="3041921"/>
    <lineage>
        <taxon>Bacteria</taxon>
        <taxon>Bacillati</taxon>
        <taxon>Actinomycetota</taxon>
        <taxon>Actinomycetes</taxon>
        <taxon>Micrococcales</taxon>
        <taxon>Microbacteriaceae</taxon>
        <taxon>Microbacterium</taxon>
    </lineage>
</organism>
<feature type="transmembrane region" description="Helical" evidence="6">
    <location>
        <begin position="143"/>
        <end position="161"/>
    </location>
</feature>
<evidence type="ECO:0000256" key="6">
    <source>
        <dbReference type="SAM" id="Phobius"/>
    </source>
</evidence>
<feature type="transmembrane region" description="Helical" evidence="6">
    <location>
        <begin position="366"/>
        <end position="390"/>
    </location>
</feature>
<name>A0ABU0XIY7_9MICO</name>
<dbReference type="PANTHER" id="PTHR42770:SF8">
    <property type="entry name" value="PUTRESCINE IMPORTER PUUP"/>
    <property type="match status" value="1"/>
</dbReference>
<reference evidence="7 8" key="1">
    <citation type="submission" date="2023-08" db="EMBL/GenBank/DDBJ databases">
        <title>Microbacterium sp. nov., isolated from a waste landfill.</title>
        <authorList>
            <person name="Wen W."/>
        </authorList>
    </citation>
    <scope>NUCLEOTIDE SEQUENCE [LARGE SCALE GENOMIC DNA]</scope>
    <source>
        <strain evidence="7 8">ASV81</strain>
    </source>
</reference>
<gene>
    <name evidence="7" type="ORF">RBR11_14320</name>
</gene>
<feature type="transmembrane region" description="Helical" evidence="6">
    <location>
        <begin position="425"/>
        <end position="448"/>
    </location>
</feature>
<dbReference type="Proteomes" id="UP001230289">
    <property type="component" value="Unassembled WGS sequence"/>
</dbReference>
<keyword evidence="5 6" id="KW-0472">Membrane</keyword>
<feature type="transmembrane region" description="Helical" evidence="6">
    <location>
        <begin position="246"/>
        <end position="269"/>
    </location>
</feature>
<keyword evidence="4 6" id="KW-1133">Transmembrane helix</keyword>
<sequence length="459" mass="49055">MTLPAHGEPLAPATELTARVTEGRFKRVLGVPSLVLFGLVYMVPLTAFTTYGIVTQLTGGRVPTTYVITLVAMVFTARSYARMSIAYPYSGSAYVYTQQSFGGALGFLAGWALLLDYLFLPMINYLIVGLYMNQTFPAIPNAVWIISSVAIVTVLNVIGIVSVARANFVVIAVQAVFIVAFVALTIASATGQHVNPMLPFTGDGTVAGIGPLFQGAAILCLSFLGFDSVSTLSEEAKDSRRTVPRAIMIVTIGAGVLFIVLTYLAQWAYPSNKFSSADTASIEVVASLGQQWLSALFIAGFVAGSIGSALTSQASVARILFAMGRDGVLPRAVFGRLSTRFGTPVIPILIVSVVSLYALFADLLTVSNMISFGALIAFSCVNLSVIKHYFVDRGERGGRHALNNLVLPGIGFGLTVWLWTNLTGMTFAVGLSWLAVGFVVLLVITRFFRRPTPTLDLKE</sequence>
<feature type="transmembrane region" description="Helical" evidence="6">
    <location>
        <begin position="168"/>
        <end position="187"/>
    </location>
</feature>
<dbReference type="InterPro" id="IPR002293">
    <property type="entry name" value="AA/rel_permease1"/>
</dbReference>
<feature type="transmembrane region" description="Helical" evidence="6">
    <location>
        <begin position="101"/>
        <end position="123"/>
    </location>
</feature>
<evidence type="ECO:0000256" key="4">
    <source>
        <dbReference type="ARBA" id="ARBA00022989"/>
    </source>
</evidence>
<dbReference type="InterPro" id="IPR050367">
    <property type="entry name" value="APC_superfamily"/>
</dbReference>